<comment type="caution">
    <text evidence="2">The sequence shown here is derived from an EMBL/GenBank/DDBJ whole genome shotgun (WGS) entry which is preliminary data.</text>
</comment>
<evidence type="ECO:0000313" key="2">
    <source>
        <dbReference type="EMBL" id="OGB85399.1"/>
    </source>
</evidence>
<dbReference type="GO" id="GO:0004519">
    <property type="term" value="F:endonuclease activity"/>
    <property type="evidence" value="ECO:0007669"/>
    <property type="project" value="InterPro"/>
</dbReference>
<organism evidence="2 3">
    <name type="scientific">candidate division Kazan bacterium RIFCSPLOWO2_01_FULL_48_13</name>
    <dbReference type="NCBI Taxonomy" id="1798539"/>
    <lineage>
        <taxon>Bacteria</taxon>
        <taxon>Bacteria division Kazan-3B-28</taxon>
    </lineage>
</organism>
<dbReference type="PANTHER" id="PTHR36181">
    <property type="entry name" value="INTRON-ENCODED ENDONUCLEASE AI3-RELATED"/>
    <property type="match status" value="1"/>
</dbReference>
<dbReference type="Proteomes" id="UP000179010">
    <property type="component" value="Unassembled WGS sequence"/>
</dbReference>
<evidence type="ECO:0000313" key="3">
    <source>
        <dbReference type="Proteomes" id="UP000179010"/>
    </source>
</evidence>
<feature type="domain" description="Homing endonuclease LAGLIDADG" evidence="1">
    <location>
        <begin position="7"/>
        <end position="111"/>
    </location>
</feature>
<dbReference type="InterPro" id="IPR027434">
    <property type="entry name" value="Homing_endonucl"/>
</dbReference>
<accession>A0A1F4PP47</accession>
<dbReference type="Pfam" id="PF00961">
    <property type="entry name" value="LAGLIDADG_1"/>
    <property type="match status" value="1"/>
</dbReference>
<name>A0A1F4PP47_UNCK3</name>
<evidence type="ECO:0000259" key="1">
    <source>
        <dbReference type="Pfam" id="PF00961"/>
    </source>
</evidence>
<dbReference type="PANTHER" id="PTHR36181:SF4">
    <property type="entry name" value="LAGLIDADG ENDONUCLEASE"/>
    <property type="match status" value="1"/>
</dbReference>
<protein>
    <recommendedName>
        <fullName evidence="1">Homing endonuclease LAGLIDADG domain-containing protein</fullName>
    </recommendedName>
</protein>
<dbReference type="EMBL" id="METE01000004">
    <property type="protein sequence ID" value="OGB85399.1"/>
    <property type="molecule type" value="Genomic_DNA"/>
</dbReference>
<sequence>MLDPNYIVGFVDGEGCFSITINKNGDALAEVRLLFEIELREDDEAILQQIKDVLGCGKIYHLNYQRYDKWRPHVKYKVSNLSDIAGKVIPFFQRYPLQAKKIWQFEKFCTVATMMARKEHLTSEGVAKIKWIRQRDSLDALDTHVQWGAIETT</sequence>
<dbReference type="Gene3D" id="3.10.28.10">
    <property type="entry name" value="Homing endonucleases"/>
    <property type="match status" value="1"/>
</dbReference>
<proteinExistence type="predicted"/>
<gene>
    <name evidence="2" type="ORF">A2994_02120</name>
</gene>
<dbReference type="SUPFAM" id="SSF55608">
    <property type="entry name" value="Homing endonucleases"/>
    <property type="match status" value="1"/>
</dbReference>
<dbReference type="STRING" id="1798539.A2994_02120"/>
<dbReference type="InterPro" id="IPR004860">
    <property type="entry name" value="LAGLIDADG_dom"/>
</dbReference>
<reference evidence="2 3" key="1">
    <citation type="journal article" date="2016" name="Nat. Commun.">
        <title>Thousands of microbial genomes shed light on interconnected biogeochemical processes in an aquifer system.</title>
        <authorList>
            <person name="Anantharaman K."/>
            <person name="Brown C.T."/>
            <person name="Hug L.A."/>
            <person name="Sharon I."/>
            <person name="Castelle C.J."/>
            <person name="Probst A.J."/>
            <person name="Thomas B.C."/>
            <person name="Singh A."/>
            <person name="Wilkins M.J."/>
            <person name="Karaoz U."/>
            <person name="Brodie E.L."/>
            <person name="Williams K.H."/>
            <person name="Hubbard S.S."/>
            <person name="Banfield J.F."/>
        </authorList>
    </citation>
    <scope>NUCLEOTIDE SEQUENCE [LARGE SCALE GENOMIC DNA]</scope>
</reference>
<dbReference type="InterPro" id="IPR051289">
    <property type="entry name" value="LAGLIDADG_Endonuclease"/>
</dbReference>
<dbReference type="AlphaFoldDB" id="A0A1F4PP47"/>